<protein>
    <submittedName>
        <fullName evidence="1">Uncharacterized protein</fullName>
    </submittedName>
</protein>
<evidence type="ECO:0000313" key="1">
    <source>
        <dbReference type="EMBL" id="KAG5629976.1"/>
    </source>
</evidence>
<dbReference type="Proteomes" id="UP000824120">
    <property type="component" value="Chromosome 1"/>
</dbReference>
<sequence>ARNVLGGCEDLGPRICMQDELTGVPINRATRFENRRSKADFGEILHRSSGGESAIKERAPPDKIELGWALNKIERAKSKIKGFIIEKRKRILNNQFTVENINPKKKNIVKHGCKLVLIATGMGVELVTIPYVIHLTNELAREDFQSGCIWQEFVDELELIVHSPLDQFEIIPLISMKIGNLYFSFTNPSFLCY</sequence>
<comment type="caution">
    <text evidence="1">The sequence shown here is derived from an EMBL/GenBank/DDBJ whole genome shotgun (WGS) entry which is preliminary data.</text>
</comment>
<name>A0A9J6AZR7_SOLCO</name>
<feature type="non-terminal residue" evidence="1">
    <location>
        <position position="1"/>
    </location>
</feature>
<proteinExistence type="predicted"/>
<accession>A0A9J6AZR7</accession>
<organism evidence="1 2">
    <name type="scientific">Solanum commersonii</name>
    <name type="common">Commerson's wild potato</name>
    <name type="synonym">Commerson's nightshade</name>
    <dbReference type="NCBI Taxonomy" id="4109"/>
    <lineage>
        <taxon>Eukaryota</taxon>
        <taxon>Viridiplantae</taxon>
        <taxon>Streptophyta</taxon>
        <taxon>Embryophyta</taxon>
        <taxon>Tracheophyta</taxon>
        <taxon>Spermatophyta</taxon>
        <taxon>Magnoliopsida</taxon>
        <taxon>eudicotyledons</taxon>
        <taxon>Gunneridae</taxon>
        <taxon>Pentapetalae</taxon>
        <taxon>asterids</taxon>
        <taxon>lamiids</taxon>
        <taxon>Solanales</taxon>
        <taxon>Solanaceae</taxon>
        <taxon>Solanoideae</taxon>
        <taxon>Solaneae</taxon>
        <taxon>Solanum</taxon>
    </lineage>
</organism>
<dbReference type="AlphaFoldDB" id="A0A9J6AZR7"/>
<keyword evidence="2" id="KW-1185">Reference proteome</keyword>
<reference evidence="1 2" key="1">
    <citation type="submission" date="2020-09" db="EMBL/GenBank/DDBJ databases">
        <title>De no assembly of potato wild relative species, Solanum commersonii.</title>
        <authorList>
            <person name="Cho K."/>
        </authorList>
    </citation>
    <scope>NUCLEOTIDE SEQUENCE [LARGE SCALE GENOMIC DNA]</scope>
    <source>
        <strain evidence="1">LZ3.2</strain>
        <tissue evidence="1">Leaf</tissue>
    </source>
</reference>
<dbReference type="EMBL" id="JACXVP010000001">
    <property type="protein sequence ID" value="KAG5629976.1"/>
    <property type="molecule type" value="Genomic_DNA"/>
</dbReference>
<evidence type="ECO:0000313" key="2">
    <source>
        <dbReference type="Proteomes" id="UP000824120"/>
    </source>
</evidence>
<gene>
    <name evidence="1" type="ORF">H5410_001693</name>
</gene>
<dbReference type="OrthoDB" id="1702147at2759"/>